<accession>A0A8S1IU46</accession>
<name>A0A8S1IU46_9CHLO</name>
<dbReference type="AlphaFoldDB" id="A0A8S1IU46"/>
<gene>
    <name evidence="1" type="ORF">OSTQU699_LOCUS2572</name>
</gene>
<proteinExistence type="predicted"/>
<organism evidence="1 2">
    <name type="scientific">Ostreobium quekettii</name>
    <dbReference type="NCBI Taxonomy" id="121088"/>
    <lineage>
        <taxon>Eukaryota</taxon>
        <taxon>Viridiplantae</taxon>
        <taxon>Chlorophyta</taxon>
        <taxon>core chlorophytes</taxon>
        <taxon>Ulvophyceae</taxon>
        <taxon>TCBD clade</taxon>
        <taxon>Bryopsidales</taxon>
        <taxon>Ostreobineae</taxon>
        <taxon>Ostreobiaceae</taxon>
        <taxon>Ostreobium</taxon>
    </lineage>
</organism>
<protein>
    <submittedName>
        <fullName evidence="1">Uncharacterized protein</fullName>
    </submittedName>
</protein>
<evidence type="ECO:0000313" key="1">
    <source>
        <dbReference type="EMBL" id="CAD7697211.1"/>
    </source>
</evidence>
<evidence type="ECO:0000313" key="2">
    <source>
        <dbReference type="Proteomes" id="UP000708148"/>
    </source>
</evidence>
<sequence>MHTGRLFLKRQIAAVPDANQRSLVRWSVCGMWDEREWDCWWETVWLWDGINLRLLKTNEAFLAPSWGSWNGPANTSDHIGACLAATGRSRGLLRSVVVCRAGTLVCAWVNALTACGVK</sequence>
<dbReference type="Proteomes" id="UP000708148">
    <property type="component" value="Unassembled WGS sequence"/>
</dbReference>
<comment type="caution">
    <text evidence="1">The sequence shown here is derived from an EMBL/GenBank/DDBJ whole genome shotgun (WGS) entry which is preliminary data.</text>
</comment>
<keyword evidence="2" id="KW-1185">Reference proteome</keyword>
<dbReference type="EMBL" id="CAJHUC010000626">
    <property type="protein sequence ID" value="CAD7697211.1"/>
    <property type="molecule type" value="Genomic_DNA"/>
</dbReference>
<reference evidence="1" key="1">
    <citation type="submission" date="2020-12" db="EMBL/GenBank/DDBJ databases">
        <authorList>
            <person name="Iha C."/>
        </authorList>
    </citation>
    <scope>NUCLEOTIDE SEQUENCE</scope>
</reference>